<evidence type="ECO:0000313" key="7">
    <source>
        <dbReference type="EMBL" id="CAB5361311.1"/>
    </source>
</evidence>
<evidence type="ECO:0000259" key="6">
    <source>
        <dbReference type="PROSITE" id="PS50011"/>
    </source>
</evidence>
<gene>
    <name evidence="7" type="ORF">CHRIB12_LOCUS8611</name>
</gene>
<dbReference type="EMBL" id="CAGKOT010000016">
    <property type="protein sequence ID" value="CAB5361311.1"/>
    <property type="molecule type" value="Genomic_DNA"/>
</dbReference>
<sequence>MRLKHSSMLDLKYTKASDIYSVGMLMWEIFGGFPPFNDIPHDLSTISNIISGLRPPMLSEIPNEIQSLIKRCWNGDPSKRPTIEEILDVIKYQYRQILENEELSIAYDNEKKTYSGSRKANKPTNQTYHTSRILSLSEKDINKFVIPEDFDDENVDWE</sequence>
<dbReference type="GO" id="GO:0007254">
    <property type="term" value="P:JNK cascade"/>
    <property type="evidence" value="ECO:0007669"/>
    <property type="project" value="TreeGrafter"/>
</dbReference>
<evidence type="ECO:0000256" key="1">
    <source>
        <dbReference type="ARBA" id="ARBA00022527"/>
    </source>
</evidence>
<dbReference type="AlphaFoldDB" id="A0A916E4D1"/>
<protein>
    <recommendedName>
        <fullName evidence="6">Protein kinase domain-containing protein</fullName>
    </recommendedName>
</protein>
<proteinExistence type="predicted"/>
<evidence type="ECO:0000313" key="8">
    <source>
        <dbReference type="Proteomes" id="UP000684084"/>
    </source>
</evidence>
<dbReference type="PANTHER" id="PTHR46716:SF1">
    <property type="entry name" value="MITOGEN-ACTIVATED PROTEIN KINASE KINASE KINASE 7"/>
    <property type="match status" value="1"/>
</dbReference>
<dbReference type="VEuPathDB" id="FungiDB:RhiirFUN_019017"/>
<dbReference type="Proteomes" id="UP000684084">
    <property type="component" value="Unassembled WGS sequence"/>
</dbReference>
<evidence type="ECO:0000256" key="2">
    <source>
        <dbReference type="ARBA" id="ARBA00022679"/>
    </source>
</evidence>
<dbReference type="InterPro" id="IPR001245">
    <property type="entry name" value="Ser-Thr/Tyr_kinase_cat_dom"/>
</dbReference>
<evidence type="ECO:0000256" key="4">
    <source>
        <dbReference type="ARBA" id="ARBA00022777"/>
    </source>
</evidence>
<keyword evidence="4" id="KW-0418">Kinase</keyword>
<organism evidence="7 8">
    <name type="scientific">Rhizophagus irregularis</name>
    <dbReference type="NCBI Taxonomy" id="588596"/>
    <lineage>
        <taxon>Eukaryota</taxon>
        <taxon>Fungi</taxon>
        <taxon>Fungi incertae sedis</taxon>
        <taxon>Mucoromycota</taxon>
        <taxon>Glomeromycotina</taxon>
        <taxon>Glomeromycetes</taxon>
        <taxon>Glomerales</taxon>
        <taxon>Glomeraceae</taxon>
        <taxon>Rhizophagus</taxon>
    </lineage>
</organism>
<dbReference type="Pfam" id="PF07714">
    <property type="entry name" value="PK_Tyr_Ser-Thr"/>
    <property type="match status" value="1"/>
</dbReference>
<evidence type="ECO:0000256" key="3">
    <source>
        <dbReference type="ARBA" id="ARBA00022741"/>
    </source>
</evidence>
<keyword evidence="1" id="KW-0723">Serine/threonine-protein kinase</keyword>
<keyword evidence="2" id="KW-0808">Transferase</keyword>
<dbReference type="OrthoDB" id="2323850at2759"/>
<dbReference type="GO" id="GO:0006955">
    <property type="term" value="P:immune response"/>
    <property type="evidence" value="ECO:0007669"/>
    <property type="project" value="TreeGrafter"/>
</dbReference>
<reference evidence="7" key="1">
    <citation type="submission" date="2020-05" db="EMBL/GenBank/DDBJ databases">
        <authorList>
            <person name="Rincon C."/>
            <person name="Sanders R I."/>
            <person name="Robbins C."/>
            <person name="Chaturvedi A."/>
        </authorList>
    </citation>
    <scope>NUCLEOTIDE SEQUENCE</scope>
    <source>
        <strain evidence="7">CHB12</strain>
    </source>
</reference>
<dbReference type="GO" id="GO:0004709">
    <property type="term" value="F:MAP kinase kinase kinase activity"/>
    <property type="evidence" value="ECO:0007669"/>
    <property type="project" value="TreeGrafter"/>
</dbReference>
<comment type="caution">
    <text evidence="7">The sequence shown here is derived from an EMBL/GenBank/DDBJ whole genome shotgun (WGS) entry which is preliminary data.</text>
</comment>
<name>A0A916E4D1_9GLOM</name>
<dbReference type="PROSITE" id="PS50011">
    <property type="entry name" value="PROTEIN_KINASE_DOM"/>
    <property type="match status" value="1"/>
</dbReference>
<evidence type="ECO:0000256" key="5">
    <source>
        <dbReference type="ARBA" id="ARBA00022840"/>
    </source>
</evidence>
<feature type="domain" description="Protein kinase" evidence="6">
    <location>
        <begin position="1"/>
        <end position="95"/>
    </location>
</feature>
<dbReference type="InterPro" id="IPR000719">
    <property type="entry name" value="Prot_kinase_dom"/>
</dbReference>
<keyword evidence="3" id="KW-0547">Nucleotide-binding</keyword>
<accession>A0A916E4D1</accession>
<keyword evidence="5" id="KW-0067">ATP-binding</keyword>
<dbReference type="GO" id="GO:0005524">
    <property type="term" value="F:ATP binding"/>
    <property type="evidence" value="ECO:0007669"/>
    <property type="project" value="UniProtKB-KW"/>
</dbReference>
<dbReference type="PANTHER" id="PTHR46716">
    <property type="entry name" value="MITOGEN-ACTIVATED PROTEIN KINASE KINASE KINASE 7"/>
    <property type="match status" value="1"/>
</dbReference>